<organism evidence="2 3">
    <name type="scientific">Dryococelus australis</name>
    <dbReference type="NCBI Taxonomy" id="614101"/>
    <lineage>
        <taxon>Eukaryota</taxon>
        <taxon>Metazoa</taxon>
        <taxon>Ecdysozoa</taxon>
        <taxon>Arthropoda</taxon>
        <taxon>Hexapoda</taxon>
        <taxon>Insecta</taxon>
        <taxon>Pterygota</taxon>
        <taxon>Neoptera</taxon>
        <taxon>Polyneoptera</taxon>
        <taxon>Phasmatodea</taxon>
        <taxon>Verophasmatodea</taxon>
        <taxon>Anareolatae</taxon>
        <taxon>Phasmatidae</taxon>
        <taxon>Eurycanthinae</taxon>
        <taxon>Dryococelus</taxon>
    </lineage>
</organism>
<name>A0ABQ9GKW3_9NEOP</name>
<feature type="compositionally biased region" description="Basic and acidic residues" evidence="1">
    <location>
        <begin position="305"/>
        <end position="325"/>
    </location>
</feature>
<evidence type="ECO:0000313" key="3">
    <source>
        <dbReference type="Proteomes" id="UP001159363"/>
    </source>
</evidence>
<gene>
    <name evidence="2" type="ORF">PR048_026257</name>
</gene>
<evidence type="ECO:0000256" key="1">
    <source>
        <dbReference type="SAM" id="MobiDB-lite"/>
    </source>
</evidence>
<comment type="caution">
    <text evidence="2">The sequence shown here is derived from an EMBL/GenBank/DDBJ whole genome shotgun (WGS) entry which is preliminary data.</text>
</comment>
<keyword evidence="3" id="KW-1185">Reference proteome</keyword>
<feature type="region of interest" description="Disordered" evidence="1">
    <location>
        <begin position="304"/>
        <end position="326"/>
    </location>
</feature>
<accession>A0ABQ9GKW3</accession>
<reference evidence="2 3" key="1">
    <citation type="submission" date="2023-02" db="EMBL/GenBank/DDBJ databases">
        <title>LHISI_Scaffold_Assembly.</title>
        <authorList>
            <person name="Stuart O.P."/>
            <person name="Cleave R."/>
            <person name="Magrath M.J.L."/>
            <person name="Mikheyev A.S."/>
        </authorList>
    </citation>
    <scope>NUCLEOTIDE SEQUENCE [LARGE SCALE GENOMIC DNA]</scope>
    <source>
        <strain evidence="2">Daus_M_001</strain>
        <tissue evidence="2">Leg muscle</tissue>
    </source>
</reference>
<evidence type="ECO:0000313" key="2">
    <source>
        <dbReference type="EMBL" id="KAJ8872648.1"/>
    </source>
</evidence>
<protein>
    <submittedName>
        <fullName evidence="2">Uncharacterized protein</fullName>
    </submittedName>
</protein>
<dbReference type="EMBL" id="JARBHB010000011">
    <property type="protein sequence ID" value="KAJ8872648.1"/>
    <property type="molecule type" value="Genomic_DNA"/>
</dbReference>
<feature type="region of interest" description="Disordered" evidence="1">
    <location>
        <begin position="206"/>
        <end position="250"/>
    </location>
</feature>
<dbReference type="Proteomes" id="UP001159363">
    <property type="component" value="Chromosome 10"/>
</dbReference>
<sequence>MNGGFCALTSATNHFMVYEDDLRTTRPPYRKNYIHVSYSKEPALQPGTYPYGRGLAGTEPYQSSLRLRVLPTKPTFKGATVAERLACSLPTKANRVQSPECPTPDFRMWESCRTMPLVGGSSRESPASSALSFRCCCILTSISLIGSQDLDVKCRERGVGRAENSSSHIEMCRGCVFGRVVLCWSGLCDSGISPVTWQPKAKYAELGRDIPPPPPQTFSAQVPPTPLPSVTPLPRQVNHPTPPPPFPGLGYARRSWLPESRCNPPSYPLSPCSSQGPAIDGGGWSPAGLLSSIECNTPLVATKQWQEKRRRDGIGGGRTQDHDGNTARLARRSVDALGVRVRVARIAPSLLDLGSTGHRVDPSLAGPADLVFLLHPPTPSADIFPSRGRRDEAHGNWEKYRIEQAMRARTHFTHRPLQLTSHHVGKVVPRSLPPNERSQTSVHDQLRVRTTRLHENNAMSSLWSIGFYCVRRDAPEMRQVFGEAEHGETPKMCWNLFIYFRAKYLTAPTEGRRPDTSHQDPSANGP</sequence>
<proteinExistence type="predicted"/>